<dbReference type="RefSeq" id="WP_207859305.1">
    <property type="nucleotide sequence ID" value="NZ_JAFREP010000011.1"/>
</dbReference>
<evidence type="ECO:0000313" key="2">
    <source>
        <dbReference type="Proteomes" id="UP000664417"/>
    </source>
</evidence>
<dbReference type="GO" id="GO:0043103">
    <property type="term" value="P:hypoxanthine salvage"/>
    <property type="evidence" value="ECO:0007669"/>
    <property type="project" value="TreeGrafter"/>
</dbReference>
<proteinExistence type="predicted"/>
<name>A0A8J7U452_9BACT</name>
<protein>
    <recommendedName>
        <fullName evidence="3">Adenosine deaminase</fullName>
    </recommendedName>
</protein>
<dbReference type="InterPro" id="IPR006330">
    <property type="entry name" value="Ado/ade_deaminase"/>
</dbReference>
<dbReference type="Gene3D" id="3.20.20.140">
    <property type="entry name" value="Metal-dependent hydrolases"/>
    <property type="match status" value="2"/>
</dbReference>
<dbReference type="GO" id="GO:0006154">
    <property type="term" value="P:adenosine catabolic process"/>
    <property type="evidence" value="ECO:0007669"/>
    <property type="project" value="TreeGrafter"/>
</dbReference>
<dbReference type="GO" id="GO:0004000">
    <property type="term" value="F:adenosine deaminase activity"/>
    <property type="evidence" value="ECO:0007669"/>
    <property type="project" value="TreeGrafter"/>
</dbReference>
<comment type="caution">
    <text evidence="1">The sequence shown here is derived from an EMBL/GenBank/DDBJ whole genome shotgun (WGS) entry which is preliminary data.</text>
</comment>
<dbReference type="AlphaFoldDB" id="A0A8J7U452"/>
<dbReference type="GO" id="GO:0046103">
    <property type="term" value="P:inosine biosynthetic process"/>
    <property type="evidence" value="ECO:0007669"/>
    <property type="project" value="TreeGrafter"/>
</dbReference>
<dbReference type="EMBL" id="JAFREP010000011">
    <property type="protein sequence ID" value="MBO1319454.1"/>
    <property type="molecule type" value="Genomic_DNA"/>
</dbReference>
<dbReference type="Proteomes" id="UP000664417">
    <property type="component" value="Unassembled WGS sequence"/>
</dbReference>
<dbReference type="GO" id="GO:0005829">
    <property type="term" value="C:cytosol"/>
    <property type="evidence" value="ECO:0007669"/>
    <property type="project" value="TreeGrafter"/>
</dbReference>
<evidence type="ECO:0000313" key="1">
    <source>
        <dbReference type="EMBL" id="MBO1319454.1"/>
    </source>
</evidence>
<sequence length="833" mass="96160">MKQLLQQLALSAPSLLRVYYRDGVLPLEELKTRVFVRARQLKPHWADYRFKNYEGLAFRQTHTEATTAECLWQLAETYFEFRDTEIRCCIQHFEAWQRCLTRLPPLPLLVAAVYQQHATGPDLETLFTNNFLKHSFLPSIYHPLLEDLIQEEGLNELHLHLNGTTEFDFFWQDALAFPDRVYRNLAEVFKADRREVYELYTQIDPELTAADVRLFLAAACRIRDYLVRYLYQGTPYPEDLGAHVLFCHHHEQPLLQRGDRHPLATLLPLCRDWPATACEAMLLMAVYAKIDAGDRTTARLFHQYLLIQGYFNRLLVQQGDQVGFDQFQKITLNEIREFSEIHYLKRFRQLKGRYGNDLAFLEGRFAPKANGEKTLGLIKRIHRDYQQFLRDEASHSKGATAVSPCAPRPFELKLTAHLIKKKAPEAGRGRDGNPDVTHYSGCRHASLRRELVSRTRRLANVSRGREDARNLVAGLDAASNEQHALPEVFAPAFRLFRRRGFLDFTYHAGEDFVHLVSGMRVIWEAAAFLDFRAGNRIGHATAIGIHPSLWTERCGEVLLPITRHEWLDNLVFAYMLLSRRHEFSGRLPALRGEIAHHFAKIYRPPVYFDAMPEPAVLIDAWRMRDLDGLLLGEDLVDFEVDRFYRRFLDQDQRVEAKRLWQRQKTATRAFSLWRCYHHQDVVARGGELIEVPIDFFAEVELTALQAAVITDLNQRSIALESMPTSNVAISYYRNYREHHLFRWLGIPAAGNDLPEPIVVLASDNPGIFANNLRNDFSHIFVVMTRDLELSPNEAISQLRKLNRNGRIFRFGRDAAGSPPDTPPGLADLLAPIS</sequence>
<organism evidence="1 2">
    <name type="scientific">Acanthopleuribacter pedis</name>
    <dbReference type="NCBI Taxonomy" id="442870"/>
    <lineage>
        <taxon>Bacteria</taxon>
        <taxon>Pseudomonadati</taxon>
        <taxon>Acidobacteriota</taxon>
        <taxon>Holophagae</taxon>
        <taxon>Acanthopleuribacterales</taxon>
        <taxon>Acanthopleuribacteraceae</taxon>
        <taxon>Acanthopleuribacter</taxon>
    </lineage>
</organism>
<dbReference type="SUPFAM" id="SSF51556">
    <property type="entry name" value="Metallo-dependent hydrolases"/>
    <property type="match status" value="1"/>
</dbReference>
<reference evidence="1" key="1">
    <citation type="submission" date="2021-03" db="EMBL/GenBank/DDBJ databases">
        <authorList>
            <person name="Wang G."/>
        </authorList>
    </citation>
    <scope>NUCLEOTIDE SEQUENCE</scope>
    <source>
        <strain evidence="1">KCTC 12899</strain>
    </source>
</reference>
<dbReference type="PANTHER" id="PTHR11409:SF43">
    <property type="entry name" value="ADENOSINE DEAMINASE"/>
    <property type="match status" value="1"/>
</dbReference>
<evidence type="ECO:0008006" key="3">
    <source>
        <dbReference type="Google" id="ProtNLM"/>
    </source>
</evidence>
<gene>
    <name evidence="1" type="ORF">J3U88_13350</name>
</gene>
<dbReference type="PANTHER" id="PTHR11409">
    <property type="entry name" value="ADENOSINE DEAMINASE"/>
    <property type="match status" value="1"/>
</dbReference>
<accession>A0A8J7U452</accession>
<dbReference type="InterPro" id="IPR032466">
    <property type="entry name" value="Metal_Hydrolase"/>
</dbReference>
<keyword evidence="2" id="KW-1185">Reference proteome</keyword>